<dbReference type="Proteomes" id="UP000696280">
    <property type="component" value="Unassembled WGS sequence"/>
</dbReference>
<evidence type="ECO:0000313" key="1">
    <source>
        <dbReference type="EMBL" id="CAG8959081.1"/>
    </source>
</evidence>
<dbReference type="EMBL" id="CAJVRL010000088">
    <property type="protein sequence ID" value="CAG8959081.1"/>
    <property type="molecule type" value="Genomic_DNA"/>
</dbReference>
<organism evidence="1 2">
    <name type="scientific">Hymenoscyphus fraxineus</name>
    <dbReference type="NCBI Taxonomy" id="746836"/>
    <lineage>
        <taxon>Eukaryota</taxon>
        <taxon>Fungi</taxon>
        <taxon>Dikarya</taxon>
        <taxon>Ascomycota</taxon>
        <taxon>Pezizomycotina</taxon>
        <taxon>Leotiomycetes</taxon>
        <taxon>Helotiales</taxon>
        <taxon>Helotiaceae</taxon>
        <taxon>Hymenoscyphus</taxon>
    </lineage>
</organism>
<evidence type="ECO:0000313" key="2">
    <source>
        <dbReference type="Proteomes" id="UP000696280"/>
    </source>
</evidence>
<comment type="caution">
    <text evidence="1">The sequence shown here is derived from an EMBL/GenBank/DDBJ whole genome shotgun (WGS) entry which is preliminary data.</text>
</comment>
<protein>
    <submittedName>
        <fullName evidence="1">Uncharacterized protein</fullName>
    </submittedName>
</protein>
<name>A0A9N9L361_9HELO</name>
<accession>A0A9N9L361</accession>
<dbReference type="AlphaFoldDB" id="A0A9N9L361"/>
<proteinExistence type="predicted"/>
<reference evidence="1" key="1">
    <citation type="submission" date="2021-07" db="EMBL/GenBank/DDBJ databases">
        <authorList>
            <person name="Durling M."/>
        </authorList>
    </citation>
    <scope>NUCLEOTIDE SEQUENCE</scope>
</reference>
<sequence>MKKILSHKKEKSTLERVADLPGEVINMIPKHMFAPRTVVIQQTWEEDTPTYAFHHMLPYDPAPSIGIENGTYEEVREPPPVPRPRAPFLQRTASRTASLLRRNRPPPEANLFHMNWKRDTLALNPGPDRIRDPRGHFGDRLDRNNSLFGLEGFNFLLYDEMYAPFTSVQSLVLGHLTWPVNDNDDANRRFRDAYRLQLYKLVQMVRLKKLTLVIAANPSSFIETERPGQGRGENALVTQGQNGVALCQLQIEAMLQALCQGPGAMPKIPVPELIILKHDDPRAPRFTDDV</sequence>
<keyword evidence="2" id="KW-1185">Reference proteome</keyword>
<gene>
    <name evidence="1" type="ORF">HYFRA_00012862</name>
</gene>